<dbReference type="InterPro" id="IPR001650">
    <property type="entry name" value="Helicase_C-like"/>
</dbReference>
<accession>A0AA39TVG9</accession>
<dbReference type="Proteomes" id="UP001175227">
    <property type="component" value="Unassembled WGS sequence"/>
</dbReference>
<feature type="compositionally biased region" description="Polar residues" evidence="4">
    <location>
        <begin position="1378"/>
        <end position="1408"/>
    </location>
</feature>
<dbReference type="PANTHER" id="PTHR10799">
    <property type="entry name" value="SNF2/RAD54 HELICASE FAMILY"/>
    <property type="match status" value="1"/>
</dbReference>
<evidence type="ECO:0000256" key="4">
    <source>
        <dbReference type="SAM" id="MobiDB-lite"/>
    </source>
</evidence>
<name>A0AA39TVG9_9AGAR</name>
<dbReference type="PROSITE" id="PS51194">
    <property type="entry name" value="HELICASE_CTER"/>
    <property type="match status" value="1"/>
</dbReference>
<evidence type="ECO:0000259" key="5">
    <source>
        <dbReference type="PROSITE" id="PS51194"/>
    </source>
</evidence>
<evidence type="ECO:0000256" key="2">
    <source>
        <dbReference type="ARBA" id="ARBA00022801"/>
    </source>
</evidence>
<dbReference type="CDD" id="cd18793">
    <property type="entry name" value="SF2_C_SNF"/>
    <property type="match status" value="1"/>
</dbReference>
<feature type="compositionally biased region" description="Low complexity" evidence="4">
    <location>
        <begin position="1301"/>
        <end position="1315"/>
    </location>
</feature>
<gene>
    <name evidence="6" type="ORF">IW261DRAFT_1425374</name>
</gene>
<dbReference type="EMBL" id="JAUEPR010000053">
    <property type="protein sequence ID" value="KAK0471252.1"/>
    <property type="molecule type" value="Genomic_DNA"/>
</dbReference>
<dbReference type="InterPro" id="IPR000330">
    <property type="entry name" value="SNF2_N"/>
</dbReference>
<feature type="compositionally biased region" description="Acidic residues" evidence="4">
    <location>
        <begin position="1004"/>
        <end position="1029"/>
    </location>
</feature>
<dbReference type="Pfam" id="PF00176">
    <property type="entry name" value="SNF2-rel_dom"/>
    <property type="match status" value="1"/>
</dbReference>
<dbReference type="Gene3D" id="3.40.50.10810">
    <property type="entry name" value="Tandem AAA-ATPase domain"/>
    <property type="match status" value="1"/>
</dbReference>
<dbReference type="SUPFAM" id="SSF52540">
    <property type="entry name" value="P-loop containing nucleoside triphosphate hydrolases"/>
    <property type="match status" value="2"/>
</dbReference>
<dbReference type="SMART" id="SM00490">
    <property type="entry name" value="HELICc"/>
    <property type="match status" value="1"/>
</dbReference>
<feature type="compositionally biased region" description="Basic and acidic residues" evidence="4">
    <location>
        <begin position="1154"/>
        <end position="1171"/>
    </location>
</feature>
<dbReference type="Gene3D" id="3.40.50.300">
    <property type="entry name" value="P-loop containing nucleotide triphosphate hydrolases"/>
    <property type="match status" value="1"/>
</dbReference>
<evidence type="ECO:0000256" key="1">
    <source>
        <dbReference type="ARBA" id="ARBA00022741"/>
    </source>
</evidence>
<dbReference type="InterPro" id="IPR038718">
    <property type="entry name" value="SNF2-like_sf"/>
</dbReference>
<evidence type="ECO:0000313" key="7">
    <source>
        <dbReference type="Proteomes" id="UP001175227"/>
    </source>
</evidence>
<sequence>MGRSPQPARALCAIIFACYPHVFDDPVWQAQYEFYGFDTNNIKHVKNSDLGSIREFLKHLKNLTVEKATAAVNGAEDGSVDRHKAGREAYWAWWSKCGLLGKLKVVHENAMKASGVNIKAMFRMHKVKGVAKFLTASQFRHKEADLAEALFGTAHEDADSGGFHIEFQDLVQFLTSEYIERFRKSYNAAQDSKMTAKTQLDAVWKAVESGKGIISSSLAKKITKALVKYEKFIGWETTQAEDAEVSEFECRKGEFEQALSKSEANVEELKKQKRTAQYILGRQKTNRMNVVATEQEIEALRVEFLDEMKYISDAREAEEEQRHDGETNPGRRPGLVEFEQWQAIGDMGVEAWAEKTEDALKDILRWPQGRPAEFNPFLNNTLVDYWEEPDYMKNIPPEGDTDNRPNTLFWHQLVGIVALINMMWTAEESVDGVEGAILADARRSQLAGKEPPPVIKNLPFFCGGKEITNAPHLLLVPNTLLGQWVLELKKWFRPHTVDILVLPSAERGWSTWYEEKLEASKQDPCNIIIVGTHSNVGQLGHKNLRTMKKKVPSGELRPEKPNHFGYEPLWKRQFCSVTVDEAHNFRTSNIAFHSLQRIMSVASVKLLCTATPLYQSPSDLINLGRLARIGRFLGAKADAEEADAKRDIARIRRAVLRDNPDALVDFNSRALHGENIDNPMAAVYERTNQWVNHIQACFSGRVIRRSGESEVFTEPPMDPPRKLIHDLPPYELIEFGVTLGDAEQEEMDSQVTNWTKTAKKTGAVDVTDSGSLRHKDSEEKTPRYAPFKSMDEWQKCQGAKLQAAIDICLHMLSDDDRPPPVVDPETADIHFPDLPPLEEGKTRKQTRKIIIFHEFPMMDEMVKSVFALFGIKVAAINGKMKLDQRQKIIQEFVHGDDIRVLLLSQVGVSGLNLMRATVVIILTIGWSGVEQGQLVGRAHRSGQHFIVYVFRIIAQHTIDVLMAHRAGAKAEQLEKFFTKTESNNAINRKAYQFLYNSAAPGEVASDEEEDAEEQDVDVDGEASEDDGEAAELSKSAGKSTSKSTSKTTDKGKGKAAAVTKGKSSKKRTAEGDDSTDKPEPKKKTKVPRKKATEDLGAETEKTAGSKKKRKRTDTDAEKGETVQKKGGKGKGKAGKGKGKEKSRPIVVESDGEDDGGHGEDSPPRKKARQQEPEQATAPDRDPTPGPSRLPPSRDAPNLSPADASQPGAGLIKSMNSKSGTTPRARPITKRPPHPPKSPSPHPSPPPPNSNMTPDADASTKPSTSVAPSSTLEPSVHAPSDGNTAELPLAPIAPSPEVQAAPTSVTPDVDSSSVTPIGGVGDSWSGPVMDEGDLLHPDDMRLSALTFALLSTTTMRGSPLSGDASTLFCDDIESFSDPAPSSQIVGSTQDDGLNTGMDSSQMHQPSQGEVQEELPPVRQYTQRGELDDKECERVVSAVKGKAKDVGESASTHG</sequence>
<feature type="compositionally biased region" description="Basic and acidic residues" evidence="4">
    <location>
        <begin position="1067"/>
        <end position="1081"/>
    </location>
</feature>
<evidence type="ECO:0000256" key="3">
    <source>
        <dbReference type="ARBA" id="ARBA00022840"/>
    </source>
</evidence>
<reference evidence="6" key="1">
    <citation type="submission" date="2023-06" db="EMBL/GenBank/DDBJ databases">
        <authorList>
            <consortium name="Lawrence Berkeley National Laboratory"/>
            <person name="Ahrendt S."/>
            <person name="Sahu N."/>
            <person name="Indic B."/>
            <person name="Wong-Bajracharya J."/>
            <person name="Merenyi Z."/>
            <person name="Ke H.-M."/>
            <person name="Monk M."/>
            <person name="Kocsube S."/>
            <person name="Drula E."/>
            <person name="Lipzen A."/>
            <person name="Balint B."/>
            <person name="Henrissat B."/>
            <person name="Andreopoulos B."/>
            <person name="Martin F.M."/>
            <person name="Harder C.B."/>
            <person name="Rigling D."/>
            <person name="Ford K.L."/>
            <person name="Foster G.D."/>
            <person name="Pangilinan J."/>
            <person name="Papanicolaou A."/>
            <person name="Barry K."/>
            <person name="LaButti K."/>
            <person name="Viragh M."/>
            <person name="Koriabine M."/>
            <person name="Yan M."/>
            <person name="Riley R."/>
            <person name="Champramary S."/>
            <person name="Plett K.L."/>
            <person name="Tsai I.J."/>
            <person name="Slot J."/>
            <person name="Sipos G."/>
            <person name="Plett J."/>
            <person name="Nagy L.G."/>
            <person name="Grigoriev I.V."/>
        </authorList>
    </citation>
    <scope>NUCLEOTIDE SEQUENCE</scope>
    <source>
        <strain evidence="6">ICMP 16352</strain>
    </source>
</reference>
<keyword evidence="7" id="KW-1185">Reference proteome</keyword>
<proteinExistence type="predicted"/>
<feature type="compositionally biased region" description="Basic residues" evidence="4">
    <location>
        <begin position="1125"/>
        <end position="1136"/>
    </location>
</feature>
<feature type="region of interest" description="Disordered" evidence="4">
    <location>
        <begin position="1376"/>
        <end position="1414"/>
    </location>
</feature>
<feature type="region of interest" description="Disordered" evidence="4">
    <location>
        <begin position="1001"/>
        <end position="1334"/>
    </location>
</feature>
<dbReference type="InterPro" id="IPR027417">
    <property type="entry name" value="P-loop_NTPase"/>
</dbReference>
<dbReference type="Pfam" id="PF00271">
    <property type="entry name" value="Helicase_C"/>
    <property type="match status" value="1"/>
</dbReference>
<feature type="compositionally biased region" description="Low complexity" evidence="4">
    <location>
        <begin position="1033"/>
        <end position="1046"/>
    </location>
</feature>
<feature type="compositionally biased region" description="Polar residues" evidence="4">
    <location>
        <begin position="1259"/>
        <end position="1272"/>
    </location>
</feature>
<feature type="domain" description="Helicase C-terminal" evidence="5">
    <location>
        <begin position="836"/>
        <end position="1001"/>
    </location>
</feature>
<dbReference type="GO" id="GO:0005524">
    <property type="term" value="F:ATP binding"/>
    <property type="evidence" value="ECO:0007669"/>
    <property type="project" value="InterPro"/>
</dbReference>
<comment type="caution">
    <text evidence="6">The sequence shown here is derived from an EMBL/GenBank/DDBJ whole genome shotgun (WGS) entry which is preliminary data.</text>
</comment>
<dbReference type="InterPro" id="IPR049730">
    <property type="entry name" value="SNF2/RAD54-like_C"/>
</dbReference>
<protein>
    <recommendedName>
        <fullName evidence="5">Helicase C-terminal domain-containing protein</fullName>
    </recommendedName>
</protein>
<organism evidence="6 7">
    <name type="scientific">Armillaria novae-zelandiae</name>
    <dbReference type="NCBI Taxonomy" id="153914"/>
    <lineage>
        <taxon>Eukaryota</taxon>
        <taxon>Fungi</taxon>
        <taxon>Dikarya</taxon>
        <taxon>Basidiomycota</taxon>
        <taxon>Agaricomycotina</taxon>
        <taxon>Agaricomycetes</taxon>
        <taxon>Agaricomycetidae</taxon>
        <taxon>Agaricales</taxon>
        <taxon>Marasmiineae</taxon>
        <taxon>Physalacriaceae</taxon>
        <taxon>Armillaria</taxon>
    </lineage>
</organism>
<keyword evidence="1" id="KW-0547">Nucleotide-binding</keyword>
<feature type="compositionally biased region" description="Pro residues" evidence="4">
    <location>
        <begin position="1234"/>
        <end position="1248"/>
    </location>
</feature>
<dbReference type="GO" id="GO:0016787">
    <property type="term" value="F:hydrolase activity"/>
    <property type="evidence" value="ECO:0007669"/>
    <property type="project" value="UniProtKB-KW"/>
</dbReference>
<evidence type="ECO:0000313" key="6">
    <source>
        <dbReference type="EMBL" id="KAK0471252.1"/>
    </source>
</evidence>
<feature type="compositionally biased region" description="Basic and acidic residues" evidence="4">
    <location>
        <begin position="1090"/>
        <end position="1103"/>
    </location>
</feature>
<keyword evidence="3" id="KW-0067">ATP-binding</keyword>
<keyword evidence="2" id="KW-0378">Hydrolase</keyword>
<feature type="compositionally biased region" description="Basic and acidic residues" evidence="4">
    <location>
        <begin position="1112"/>
        <end position="1123"/>
    </location>
</feature>